<reference evidence="2" key="1">
    <citation type="journal article" date="2017" name="Nature">
        <title>The sunflower genome provides insights into oil metabolism, flowering and Asterid evolution.</title>
        <authorList>
            <person name="Badouin H."/>
            <person name="Gouzy J."/>
            <person name="Grassa C.J."/>
            <person name="Murat F."/>
            <person name="Staton S.E."/>
            <person name="Cottret L."/>
            <person name="Lelandais-Briere C."/>
            <person name="Owens G.L."/>
            <person name="Carrere S."/>
            <person name="Mayjonade B."/>
            <person name="Legrand L."/>
            <person name="Gill N."/>
            <person name="Kane N.C."/>
            <person name="Bowers J.E."/>
            <person name="Hubner S."/>
            <person name="Bellec A."/>
            <person name="Berard A."/>
            <person name="Berges H."/>
            <person name="Blanchet N."/>
            <person name="Boniface M.C."/>
            <person name="Brunel D."/>
            <person name="Catrice O."/>
            <person name="Chaidir N."/>
            <person name="Claudel C."/>
            <person name="Donnadieu C."/>
            <person name="Faraut T."/>
            <person name="Fievet G."/>
            <person name="Helmstetter N."/>
            <person name="King M."/>
            <person name="Knapp S.J."/>
            <person name="Lai Z."/>
            <person name="Le Paslier M.C."/>
            <person name="Lippi Y."/>
            <person name="Lorenzon L."/>
            <person name="Mandel J.R."/>
            <person name="Marage G."/>
            <person name="Marchand G."/>
            <person name="Marquand E."/>
            <person name="Bret-Mestries E."/>
            <person name="Morien E."/>
            <person name="Nambeesan S."/>
            <person name="Nguyen T."/>
            <person name="Pegot-Espagnet P."/>
            <person name="Pouilly N."/>
            <person name="Raftis F."/>
            <person name="Sallet E."/>
            <person name="Schiex T."/>
            <person name="Thomas J."/>
            <person name="Vandecasteele C."/>
            <person name="Vares D."/>
            <person name="Vear F."/>
            <person name="Vautrin S."/>
            <person name="Crespi M."/>
            <person name="Mangin B."/>
            <person name="Burke J.M."/>
            <person name="Salse J."/>
            <person name="Munos S."/>
            <person name="Vincourt P."/>
            <person name="Rieseberg L.H."/>
            <person name="Langlade N.B."/>
        </authorList>
    </citation>
    <scope>NUCLEOTIDE SEQUENCE [LARGE SCALE GENOMIC DNA]</scope>
    <source>
        <strain evidence="2">cv. SF193</strain>
    </source>
</reference>
<name>A0A251SAH7_HELAN</name>
<organism evidence="1 2">
    <name type="scientific">Helianthus annuus</name>
    <name type="common">Common sunflower</name>
    <dbReference type="NCBI Taxonomy" id="4232"/>
    <lineage>
        <taxon>Eukaryota</taxon>
        <taxon>Viridiplantae</taxon>
        <taxon>Streptophyta</taxon>
        <taxon>Embryophyta</taxon>
        <taxon>Tracheophyta</taxon>
        <taxon>Spermatophyta</taxon>
        <taxon>Magnoliopsida</taxon>
        <taxon>eudicotyledons</taxon>
        <taxon>Gunneridae</taxon>
        <taxon>Pentapetalae</taxon>
        <taxon>asterids</taxon>
        <taxon>campanulids</taxon>
        <taxon>Asterales</taxon>
        <taxon>Asteraceae</taxon>
        <taxon>Asteroideae</taxon>
        <taxon>Heliantheae alliance</taxon>
        <taxon>Heliantheae</taxon>
        <taxon>Helianthus</taxon>
    </lineage>
</organism>
<accession>A0A251SAH7</accession>
<evidence type="ECO:0000313" key="1">
    <source>
        <dbReference type="EMBL" id="OTF95844.1"/>
    </source>
</evidence>
<evidence type="ECO:0000313" key="2">
    <source>
        <dbReference type="Proteomes" id="UP000215914"/>
    </source>
</evidence>
<dbReference type="AlphaFoldDB" id="A0A251SAH7"/>
<dbReference type="InParanoid" id="A0A251SAH7"/>
<gene>
    <name evidence="1" type="ORF">HannXRQ_Chr15g0487531</name>
</gene>
<keyword evidence="2" id="KW-1185">Reference proteome</keyword>
<proteinExistence type="predicted"/>
<sequence>MDMIRYCFAEQIFHAAGGKKSSSIFIAVDSLGLHSRKTRFYFATLNKIKKRVCNFHKCWEFSN</sequence>
<dbReference type="EMBL" id="CM007904">
    <property type="protein sequence ID" value="OTF95844.1"/>
    <property type="molecule type" value="Genomic_DNA"/>
</dbReference>
<protein>
    <submittedName>
        <fullName evidence="1">Uncharacterized protein</fullName>
    </submittedName>
</protein>
<dbReference type="Proteomes" id="UP000215914">
    <property type="component" value="Chromosome 15"/>
</dbReference>